<dbReference type="EMBL" id="JAODUO010000643">
    <property type="protein sequence ID" value="KAK2176752.1"/>
    <property type="molecule type" value="Genomic_DNA"/>
</dbReference>
<dbReference type="InterPro" id="IPR009003">
    <property type="entry name" value="Peptidase_S1_PA"/>
</dbReference>
<keyword evidence="5" id="KW-1185">Reference proteome</keyword>
<protein>
    <recommendedName>
        <fullName evidence="2">Peptidase S1 domain-containing protein</fullName>
    </recommendedName>
</protein>
<evidence type="ECO:0000313" key="3">
    <source>
        <dbReference type="EMBL" id="KAK2138020.1"/>
    </source>
</evidence>
<evidence type="ECO:0000313" key="4">
    <source>
        <dbReference type="EMBL" id="KAK2176752.1"/>
    </source>
</evidence>
<evidence type="ECO:0000256" key="1">
    <source>
        <dbReference type="ARBA" id="ARBA00023157"/>
    </source>
</evidence>
<dbReference type="PANTHER" id="PTHR24252">
    <property type="entry name" value="ACROSIN-RELATED"/>
    <property type="match status" value="1"/>
</dbReference>
<dbReference type="InterPro" id="IPR001254">
    <property type="entry name" value="Trypsin_dom"/>
</dbReference>
<dbReference type="GO" id="GO:0006508">
    <property type="term" value="P:proteolysis"/>
    <property type="evidence" value="ECO:0007669"/>
    <property type="project" value="InterPro"/>
</dbReference>
<gene>
    <name evidence="4" type="ORF">NP493_643g05009</name>
    <name evidence="3" type="ORF">NP493_9115g00006</name>
</gene>
<name>A0AAD9NNE1_RIDPI</name>
<organism evidence="4 5">
    <name type="scientific">Ridgeia piscesae</name>
    <name type="common">Tubeworm</name>
    <dbReference type="NCBI Taxonomy" id="27915"/>
    <lineage>
        <taxon>Eukaryota</taxon>
        <taxon>Metazoa</taxon>
        <taxon>Spiralia</taxon>
        <taxon>Lophotrochozoa</taxon>
        <taxon>Annelida</taxon>
        <taxon>Polychaeta</taxon>
        <taxon>Sedentaria</taxon>
        <taxon>Canalipalpata</taxon>
        <taxon>Sabellida</taxon>
        <taxon>Siboglinidae</taxon>
        <taxon>Ridgeia</taxon>
    </lineage>
</organism>
<accession>A0AAD9NNE1</accession>
<sequence>MSTIQCIAGWGDSYVLRQAITTVIATERCNGTRFWAGNITDAMVCAAQRRGKVGICDGDAGWSLVCRSGNRKRRRWTLHGLMSWSDTGCKARPRPTVYTRVRTFVSWIRKTMRAHH</sequence>
<dbReference type="EMBL" id="JAODUO010009117">
    <property type="protein sequence ID" value="KAK2138020.1"/>
    <property type="molecule type" value="Genomic_DNA"/>
</dbReference>
<dbReference type="PANTHER" id="PTHR24252:SF7">
    <property type="entry name" value="HYALIN"/>
    <property type="match status" value="1"/>
</dbReference>
<keyword evidence="1" id="KW-1015">Disulfide bond</keyword>
<proteinExistence type="predicted"/>
<feature type="domain" description="Peptidase S1" evidence="2">
    <location>
        <begin position="1"/>
        <end position="113"/>
    </location>
</feature>
<evidence type="ECO:0000259" key="2">
    <source>
        <dbReference type="PROSITE" id="PS50240"/>
    </source>
</evidence>
<dbReference type="SUPFAM" id="SSF50494">
    <property type="entry name" value="Trypsin-like serine proteases"/>
    <property type="match status" value="1"/>
</dbReference>
<dbReference type="Proteomes" id="UP001209878">
    <property type="component" value="Unassembled WGS sequence"/>
</dbReference>
<dbReference type="Pfam" id="PF00089">
    <property type="entry name" value="Trypsin"/>
    <property type="match status" value="1"/>
</dbReference>
<comment type="caution">
    <text evidence="4">The sequence shown here is derived from an EMBL/GenBank/DDBJ whole genome shotgun (WGS) entry which is preliminary data.</text>
</comment>
<dbReference type="Gene3D" id="2.40.10.10">
    <property type="entry name" value="Trypsin-like serine proteases"/>
    <property type="match status" value="1"/>
</dbReference>
<reference evidence="4" key="1">
    <citation type="journal article" date="2023" name="Mol. Biol. Evol.">
        <title>Third-Generation Sequencing Reveals the Adaptive Role of the Epigenome in Three Deep-Sea Polychaetes.</title>
        <authorList>
            <person name="Perez M."/>
            <person name="Aroh O."/>
            <person name="Sun Y."/>
            <person name="Lan Y."/>
            <person name="Juniper S.K."/>
            <person name="Young C.R."/>
            <person name="Angers B."/>
            <person name="Qian P.Y."/>
        </authorList>
    </citation>
    <scope>NUCLEOTIDE SEQUENCE</scope>
    <source>
        <strain evidence="4">R07B-5</strain>
    </source>
</reference>
<dbReference type="AlphaFoldDB" id="A0AAD9NNE1"/>
<dbReference type="GO" id="GO:0004252">
    <property type="term" value="F:serine-type endopeptidase activity"/>
    <property type="evidence" value="ECO:0007669"/>
    <property type="project" value="InterPro"/>
</dbReference>
<dbReference type="PROSITE" id="PS50240">
    <property type="entry name" value="TRYPSIN_DOM"/>
    <property type="match status" value="1"/>
</dbReference>
<dbReference type="InterPro" id="IPR043504">
    <property type="entry name" value="Peptidase_S1_PA_chymotrypsin"/>
</dbReference>
<evidence type="ECO:0000313" key="5">
    <source>
        <dbReference type="Proteomes" id="UP001209878"/>
    </source>
</evidence>